<dbReference type="EMBL" id="RDQH01000334">
    <property type="protein sequence ID" value="RXH92380.1"/>
    <property type="molecule type" value="Genomic_DNA"/>
</dbReference>
<keyword evidence="2" id="KW-1185">Reference proteome</keyword>
<organism evidence="1 2">
    <name type="scientific">Malus domestica</name>
    <name type="common">Apple</name>
    <name type="synonym">Pyrus malus</name>
    <dbReference type="NCBI Taxonomy" id="3750"/>
    <lineage>
        <taxon>Eukaryota</taxon>
        <taxon>Viridiplantae</taxon>
        <taxon>Streptophyta</taxon>
        <taxon>Embryophyta</taxon>
        <taxon>Tracheophyta</taxon>
        <taxon>Spermatophyta</taxon>
        <taxon>Magnoliopsida</taxon>
        <taxon>eudicotyledons</taxon>
        <taxon>Gunneridae</taxon>
        <taxon>Pentapetalae</taxon>
        <taxon>rosids</taxon>
        <taxon>fabids</taxon>
        <taxon>Rosales</taxon>
        <taxon>Rosaceae</taxon>
        <taxon>Amygdaloideae</taxon>
        <taxon>Maleae</taxon>
        <taxon>Malus</taxon>
    </lineage>
</organism>
<dbReference type="Proteomes" id="UP000290289">
    <property type="component" value="Chromosome 8"/>
</dbReference>
<gene>
    <name evidence="1" type="ORF">DVH24_033276</name>
</gene>
<protein>
    <submittedName>
        <fullName evidence="1">Uncharacterized protein</fullName>
    </submittedName>
</protein>
<comment type="caution">
    <text evidence="1">The sequence shown here is derived from an EMBL/GenBank/DDBJ whole genome shotgun (WGS) entry which is preliminary data.</text>
</comment>
<accession>A0A498JA77</accession>
<proteinExistence type="predicted"/>
<reference evidence="1 2" key="1">
    <citation type="submission" date="2018-10" db="EMBL/GenBank/DDBJ databases">
        <title>A high-quality apple genome assembly.</title>
        <authorList>
            <person name="Hu J."/>
        </authorList>
    </citation>
    <scope>NUCLEOTIDE SEQUENCE [LARGE SCALE GENOMIC DNA]</scope>
    <source>
        <strain evidence="2">cv. HFTH1</strain>
        <tissue evidence="1">Young leaf</tissue>
    </source>
</reference>
<name>A0A498JA77_MALDO</name>
<sequence length="29" mass="3154">MAFVTLGCRPARVYPGIREISGSGRVNFV</sequence>
<dbReference type="AlphaFoldDB" id="A0A498JA77"/>
<evidence type="ECO:0000313" key="1">
    <source>
        <dbReference type="EMBL" id="RXH92380.1"/>
    </source>
</evidence>
<evidence type="ECO:0000313" key="2">
    <source>
        <dbReference type="Proteomes" id="UP000290289"/>
    </source>
</evidence>